<evidence type="ECO:0000313" key="6">
    <source>
        <dbReference type="Proteomes" id="UP001221757"/>
    </source>
</evidence>
<evidence type="ECO:0000313" key="5">
    <source>
        <dbReference type="EMBL" id="KAJ7657548.1"/>
    </source>
</evidence>
<name>A0AAD7CQ25_MYCRO</name>
<dbReference type="InterPro" id="IPR000073">
    <property type="entry name" value="AB_hydrolase_1"/>
</dbReference>
<dbReference type="PANTHER" id="PTHR43248:SF25">
    <property type="entry name" value="AB HYDROLASE-1 DOMAIN-CONTAINING PROTEIN-RELATED"/>
    <property type="match status" value="1"/>
</dbReference>
<evidence type="ECO:0000259" key="4">
    <source>
        <dbReference type="Pfam" id="PF08386"/>
    </source>
</evidence>
<evidence type="ECO:0000256" key="2">
    <source>
        <dbReference type="ARBA" id="ARBA00022801"/>
    </source>
</evidence>
<comment type="caution">
    <text evidence="5">The sequence shown here is derived from an EMBL/GenBank/DDBJ whole genome shotgun (WGS) entry which is preliminary data.</text>
</comment>
<dbReference type="Proteomes" id="UP001221757">
    <property type="component" value="Unassembled WGS sequence"/>
</dbReference>
<dbReference type="AlphaFoldDB" id="A0AAD7CQ25"/>
<dbReference type="InterPro" id="IPR029058">
    <property type="entry name" value="AB_hydrolase_fold"/>
</dbReference>
<comment type="similarity">
    <text evidence="1">Belongs to the peptidase S33 family.</text>
</comment>
<feature type="domain" description="AB hydrolase-1" evidence="3">
    <location>
        <begin position="129"/>
        <end position="291"/>
    </location>
</feature>
<dbReference type="Gene3D" id="3.40.50.1820">
    <property type="entry name" value="alpha/beta hydrolase"/>
    <property type="match status" value="1"/>
</dbReference>
<dbReference type="InterPro" id="IPR013595">
    <property type="entry name" value="Pept_S33_TAP-like_C"/>
</dbReference>
<dbReference type="SUPFAM" id="SSF53474">
    <property type="entry name" value="alpha/beta-Hydrolases"/>
    <property type="match status" value="1"/>
</dbReference>
<dbReference type="PANTHER" id="PTHR43248">
    <property type="entry name" value="2-SUCCINYL-6-HYDROXY-2,4-CYCLOHEXADIENE-1-CARBOXYLATE SYNTHASE"/>
    <property type="match status" value="1"/>
</dbReference>
<gene>
    <name evidence="5" type="ORF">B0H17DRAFT_1097677</name>
</gene>
<protein>
    <submittedName>
        <fullName evidence="5">TAP-like protein-domain-containing protein</fullName>
    </submittedName>
</protein>
<dbReference type="InterPro" id="IPR051601">
    <property type="entry name" value="Serine_prot/Carboxylest_S33"/>
</dbReference>
<dbReference type="EMBL" id="JARKIE010000288">
    <property type="protein sequence ID" value="KAJ7657548.1"/>
    <property type="molecule type" value="Genomic_DNA"/>
</dbReference>
<keyword evidence="6" id="KW-1185">Reference proteome</keyword>
<feature type="domain" description="Peptidase S33 tripeptidyl aminopeptidase-like C-terminal" evidence="4">
    <location>
        <begin position="458"/>
        <end position="559"/>
    </location>
</feature>
<keyword evidence="2" id="KW-0378">Hydrolase</keyword>
<proteinExistence type="inferred from homology"/>
<dbReference type="GO" id="GO:0016787">
    <property type="term" value="F:hydrolase activity"/>
    <property type="evidence" value="ECO:0007669"/>
    <property type="project" value="UniProtKB-KW"/>
</dbReference>
<dbReference type="Pfam" id="PF08386">
    <property type="entry name" value="Abhydrolase_4"/>
    <property type="match status" value="1"/>
</dbReference>
<evidence type="ECO:0000259" key="3">
    <source>
        <dbReference type="Pfam" id="PF00561"/>
    </source>
</evidence>
<organism evidence="5 6">
    <name type="scientific">Mycena rosella</name>
    <name type="common">Pink bonnet</name>
    <name type="synonym">Agaricus rosellus</name>
    <dbReference type="NCBI Taxonomy" id="1033263"/>
    <lineage>
        <taxon>Eukaryota</taxon>
        <taxon>Fungi</taxon>
        <taxon>Dikarya</taxon>
        <taxon>Basidiomycota</taxon>
        <taxon>Agaricomycotina</taxon>
        <taxon>Agaricomycetes</taxon>
        <taxon>Agaricomycetidae</taxon>
        <taxon>Agaricales</taxon>
        <taxon>Marasmiineae</taxon>
        <taxon>Mycenaceae</taxon>
        <taxon>Mycena</taxon>
    </lineage>
</organism>
<dbReference type="Pfam" id="PF00561">
    <property type="entry name" value="Abhydrolase_1"/>
    <property type="match status" value="1"/>
</dbReference>
<evidence type="ECO:0000256" key="1">
    <source>
        <dbReference type="ARBA" id="ARBA00010088"/>
    </source>
</evidence>
<reference evidence="5" key="1">
    <citation type="submission" date="2023-03" db="EMBL/GenBank/DDBJ databases">
        <title>Massive genome expansion in bonnet fungi (Mycena s.s.) driven by repeated elements and novel gene families across ecological guilds.</title>
        <authorList>
            <consortium name="Lawrence Berkeley National Laboratory"/>
            <person name="Harder C.B."/>
            <person name="Miyauchi S."/>
            <person name="Viragh M."/>
            <person name="Kuo A."/>
            <person name="Thoen E."/>
            <person name="Andreopoulos B."/>
            <person name="Lu D."/>
            <person name="Skrede I."/>
            <person name="Drula E."/>
            <person name="Henrissat B."/>
            <person name="Morin E."/>
            <person name="Kohler A."/>
            <person name="Barry K."/>
            <person name="LaButti K."/>
            <person name="Morin E."/>
            <person name="Salamov A."/>
            <person name="Lipzen A."/>
            <person name="Mereny Z."/>
            <person name="Hegedus B."/>
            <person name="Baldrian P."/>
            <person name="Stursova M."/>
            <person name="Weitz H."/>
            <person name="Taylor A."/>
            <person name="Grigoriev I.V."/>
            <person name="Nagy L.G."/>
            <person name="Martin F."/>
            <person name="Kauserud H."/>
        </authorList>
    </citation>
    <scope>NUCLEOTIDE SEQUENCE</scope>
    <source>
        <strain evidence="5">CBHHK067</strain>
    </source>
</reference>
<sequence>MLVASSPILQGFAIGAVLRVGGWGSHHDYASPINSATGSQVLSSHSTMLSSAFQFILISLSLTSTLAASDFNWQKLTADTKLNWTSCYSSFQCSRLQVPLDYNSPQSGFASIAIVRLPSTSPESQYRGPILFNPGGPGGSGVDAIVGSGPAFATIFGPEFDIVGFDPRGVSYSTPTISFFKTEAERRFLLPSAEIVIYPSLNASSNAVSKTWGDFGLLGQLALQSDTEHHLQHMSTDNIARDMLQITQAFGFEKLQYWGISYGSVLGATFATLFPDKVGRLMIDGVEDMDSYYSSNQTAMMVDVNGSLEAFFDGCNKAGPDICPFYAPSSSEIAEKLDALTSSIKEQPLPVVAPDSHGIVDFGFLRNVIFQSLFAPYDPAVGFVSLAQGLAALANGNATVLYGLIPVPSFECQTSPPPFHLNNFESYTTIACGDPVPVTDTVAQLEEYWLNAAKVSQFADLVSSSRVLCAGYKIHRPGRFQGPVGAKNTSVPLLLVGNTLDPATARAGALKTSKAFPGSVVLTQDSVGHTSLVAPSLCTYGHFRAYFVNGTLPAPGTVCPVDAELFPSASGNVTSKRRLPSVEEKRLLDAGREISSLMRRVVTSRAL</sequence>
<accession>A0AAD7CQ25</accession>